<proteinExistence type="predicted"/>
<name>A0A0S4L6H1_9BACT</name>
<protein>
    <submittedName>
        <fullName evidence="1">Uncharacterized protein</fullName>
    </submittedName>
</protein>
<reference evidence="2" key="1">
    <citation type="submission" date="2015-10" db="EMBL/GenBank/DDBJ databases">
        <authorList>
            <person name="Luecker S."/>
            <person name="Luecker S."/>
        </authorList>
    </citation>
    <scope>NUCLEOTIDE SEQUENCE [LARGE SCALE GENOMIC DNA]</scope>
</reference>
<dbReference type="EMBL" id="CZPZ01000002">
    <property type="protein sequence ID" value="CUS32377.1"/>
    <property type="molecule type" value="Genomic_DNA"/>
</dbReference>
<evidence type="ECO:0000313" key="1">
    <source>
        <dbReference type="EMBL" id="CUS32377.1"/>
    </source>
</evidence>
<dbReference type="STRING" id="1742973.COMA2_100087"/>
<evidence type="ECO:0000313" key="2">
    <source>
        <dbReference type="Proteomes" id="UP000198736"/>
    </source>
</evidence>
<sequence length="52" mass="5873">MYKRLERLAKRKGTPVTDLVNQLLKKDLELPEACPSSRLSDFVHEDSSSAAQ</sequence>
<dbReference type="AlphaFoldDB" id="A0A0S4L6H1"/>
<dbReference type="RefSeq" id="WP_175304350.1">
    <property type="nucleotide sequence ID" value="NZ_CZPZ01000002.1"/>
</dbReference>
<accession>A0A0S4L6H1</accession>
<gene>
    <name evidence="1" type="ORF">COMA2_100087</name>
</gene>
<keyword evidence="2" id="KW-1185">Reference proteome</keyword>
<dbReference type="Proteomes" id="UP000198736">
    <property type="component" value="Unassembled WGS sequence"/>
</dbReference>
<organism evidence="1 2">
    <name type="scientific">Candidatus Nitrospira nitrificans</name>
    <dbReference type="NCBI Taxonomy" id="1742973"/>
    <lineage>
        <taxon>Bacteria</taxon>
        <taxon>Pseudomonadati</taxon>
        <taxon>Nitrospirota</taxon>
        <taxon>Nitrospiria</taxon>
        <taxon>Nitrospirales</taxon>
        <taxon>Nitrospiraceae</taxon>
        <taxon>Nitrospira</taxon>
    </lineage>
</organism>